<evidence type="ECO:0000313" key="4">
    <source>
        <dbReference type="Proteomes" id="UP000198341"/>
    </source>
</evidence>
<dbReference type="STRING" id="41875.K8EHI7"/>
<keyword evidence="2" id="KW-0812">Transmembrane</keyword>
<dbReference type="GeneID" id="19015300"/>
<dbReference type="EMBL" id="FO082273">
    <property type="protein sequence ID" value="CCO17454.1"/>
    <property type="molecule type" value="Genomic_DNA"/>
</dbReference>
<accession>K8EHI7</accession>
<keyword evidence="2" id="KW-0472">Membrane</keyword>
<dbReference type="KEGG" id="bpg:Bathy06g03200"/>
<reference evidence="3 4" key="1">
    <citation type="submission" date="2011-10" db="EMBL/GenBank/DDBJ databases">
        <authorList>
            <person name="Genoscope - CEA"/>
        </authorList>
    </citation>
    <scope>NUCLEOTIDE SEQUENCE [LARGE SCALE GENOMIC DNA]</scope>
    <source>
        <strain evidence="3 4">RCC 1105</strain>
    </source>
</reference>
<dbReference type="RefSeq" id="XP_007512854.1">
    <property type="nucleotide sequence ID" value="XM_007512792.1"/>
</dbReference>
<dbReference type="AlphaFoldDB" id="K8EHI7"/>
<protein>
    <submittedName>
        <fullName evidence="3">Uncharacterized protein</fullName>
    </submittedName>
</protein>
<dbReference type="SUPFAM" id="SSF58038">
    <property type="entry name" value="SNARE fusion complex"/>
    <property type="match status" value="1"/>
</dbReference>
<proteinExistence type="predicted"/>
<keyword evidence="4" id="KW-1185">Reference proteome</keyword>
<dbReference type="Gene3D" id="1.20.5.110">
    <property type="match status" value="1"/>
</dbReference>
<feature type="transmembrane region" description="Helical" evidence="2">
    <location>
        <begin position="125"/>
        <end position="144"/>
    </location>
</feature>
<dbReference type="Proteomes" id="UP000198341">
    <property type="component" value="Chromosome 6"/>
</dbReference>
<keyword evidence="2" id="KW-1133">Transmembrane helix</keyword>
<gene>
    <name evidence="3" type="ORF">Bathy06g03200</name>
</gene>
<evidence type="ECO:0000256" key="1">
    <source>
        <dbReference type="SAM" id="MobiDB-lite"/>
    </source>
</evidence>
<dbReference type="OrthoDB" id="430637at2759"/>
<evidence type="ECO:0000313" key="3">
    <source>
        <dbReference type="EMBL" id="CCO17454.1"/>
    </source>
</evidence>
<organism evidence="3 4">
    <name type="scientific">Bathycoccus prasinos</name>
    <dbReference type="NCBI Taxonomy" id="41875"/>
    <lineage>
        <taxon>Eukaryota</taxon>
        <taxon>Viridiplantae</taxon>
        <taxon>Chlorophyta</taxon>
        <taxon>Mamiellophyceae</taxon>
        <taxon>Mamiellales</taxon>
        <taxon>Bathycoccaceae</taxon>
        <taxon>Bathycoccus</taxon>
    </lineage>
</organism>
<evidence type="ECO:0000256" key="2">
    <source>
        <dbReference type="SAM" id="Phobius"/>
    </source>
</evidence>
<feature type="region of interest" description="Disordered" evidence="1">
    <location>
        <begin position="14"/>
        <end position="35"/>
    </location>
</feature>
<name>K8EHI7_9CHLO</name>
<sequence length="175" mass="19792">MEFYINNNNNLLFPSGGDVESNRGGGRNNNNNNNNNAFAVLNEELRRDVLIASVSNADHLSETLEQAHKIATETDDAGETILKSLSQQKNRLLSARAAATSMERDMESSERKLRRMGYEKCVQKWMWHVVALCFIGALGTFVYFKITNPDAHHKNGHRLSDYKILDEDEDTGKFV</sequence>